<evidence type="ECO:0000313" key="17">
    <source>
        <dbReference type="Proteomes" id="UP001160148"/>
    </source>
</evidence>
<dbReference type="FunFam" id="1.10.8.710:FF:000004">
    <property type="entry name" value="Dynein axonemal heavy chain 6"/>
    <property type="match status" value="1"/>
</dbReference>
<dbReference type="Gene3D" id="3.40.50.300">
    <property type="entry name" value="P-loop containing nucleotide triphosphate hydrolases"/>
    <property type="match status" value="5"/>
</dbReference>
<evidence type="ECO:0000256" key="12">
    <source>
        <dbReference type="ARBA" id="ARBA00023212"/>
    </source>
</evidence>
<dbReference type="InterPro" id="IPR024317">
    <property type="entry name" value="Dynein_heavy_chain_D4_dom"/>
</dbReference>
<comment type="caution">
    <text evidence="16">The sequence shown here is derived from an EMBL/GenBank/DDBJ whole genome shotgun (WGS) entry which is preliminary data.</text>
</comment>
<dbReference type="FunFam" id="3.40.50.300:FF:000049">
    <property type="entry name" value="Dynein, axonemal, heavy chain 5"/>
    <property type="match status" value="1"/>
</dbReference>
<comment type="subcellular location">
    <subcellularLocation>
        <location evidence="1">Cytoplasm</location>
        <location evidence="1">Cytoskeleton</location>
        <location evidence="1">Cilium axoneme</location>
    </subcellularLocation>
</comment>
<evidence type="ECO:0000256" key="14">
    <source>
        <dbReference type="SAM" id="Coils"/>
    </source>
</evidence>
<gene>
    <name evidence="16" type="ORF">MEUPH1_LOCUS9028</name>
</gene>
<dbReference type="Pfam" id="PF03028">
    <property type="entry name" value="Dynein_heavy"/>
    <property type="match status" value="1"/>
</dbReference>
<proteinExistence type="inferred from homology"/>
<evidence type="ECO:0000256" key="5">
    <source>
        <dbReference type="ARBA" id="ARBA00022737"/>
    </source>
</evidence>
<dbReference type="InterPro" id="IPR004273">
    <property type="entry name" value="Dynein_heavy_D6_P-loop"/>
</dbReference>
<evidence type="ECO:0000256" key="11">
    <source>
        <dbReference type="ARBA" id="ARBA00023175"/>
    </source>
</evidence>
<dbReference type="GO" id="GO:0005874">
    <property type="term" value="C:microtubule"/>
    <property type="evidence" value="ECO:0007669"/>
    <property type="project" value="UniProtKB-KW"/>
</dbReference>
<dbReference type="FunFam" id="1.20.920.20:FF:000001">
    <property type="entry name" value="dynein heavy chain 2, axonemal"/>
    <property type="match status" value="1"/>
</dbReference>
<dbReference type="Gene3D" id="1.10.8.720">
    <property type="entry name" value="Region D6 of dynein motor"/>
    <property type="match status" value="1"/>
</dbReference>
<keyword evidence="5" id="KW-0677">Repeat</keyword>
<dbReference type="GO" id="GO:0045505">
    <property type="term" value="F:dynein intermediate chain binding"/>
    <property type="evidence" value="ECO:0007669"/>
    <property type="project" value="InterPro"/>
</dbReference>
<dbReference type="InterPro" id="IPR042219">
    <property type="entry name" value="AAA_lid_11_sf"/>
</dbReference>
<dbReference type="InterPro" id="IPR035706">
    <property type="entry name" value="AAA_9"/>
</dbReference>
<dbReference type="Pfam" id="PF12775">
    <property type="entry name" value="AAA_7"/>
    <property type="match status" value="1"/>
</dbReference>
<dbReference type="GO" id="GO:0005930">
    <property type="term" value="C:axoneme"/>
    <property type="evidence" value="ECO:0007669"/>
    <property type="project" value="UniProtKB-SubCell"/>
</dbReference>
<evidence type="ECO:0000256" key="10">
    <source>
        <dbReference type="ARBA" id="ARBA00023069"/>
    </source>
</evidence>
<dbReference type="FunFam" id="3.40.50.300:FF:000063">
    <property type="entry name" value="dynein heavy chain 6, axonemal"/>
    <property type="match status" value="1"/>
</dbReference>
<feature type="domain" description="AAA+ ATPase" evidence="15">
    <location>
        <begin position="100"/>
        <end position="213"/>
    </location>
</feature>
<evidence type="ECO:0000256" key="4">
    <source>
        <dbReference type="ARBA" id="ARBA00022701"/>
    </source>
</evidence>
<keyword evidence="4" id="KW-0493">Microtubule</keyword>
<evidence type="ECO:0000256" key="8">
    <source>
        <dbReference type="ARBA" id="ARBA00023017"/>
    </source>
</evidence>
<protein>
    <recommendedName>
        <fullName evidence="15">AAA+ ATPase domain-containing protein</fullName>
    </recommendedName>
</protein>
<dbReference type="FunFam" id="1.10.8.1220:FF:000001">
    <property type="entry name" value="Dynein axonemal heavy chain 5"/>
    <property type="match status" value="1"/>
</dbReference>
<feature type="coiled-coil region" evidence="14">
    <location>
        <begin position="1549"/>
        <end position="1635"/>
    </location>
</feature>
<sequence length="2789" mass="318603">MVRQGRLTKLQYSGVRALITVDVHARDIISFMVVRKINSEEHFEWLKQLRYYWDTVDGCVAYSANARWLYAFEYLGSSPRLVITPLTDRCYLCLMIALQLCLGCALSGPSATGKTETVKGLAKALATQCVVFNCSDGLNYKTMGRFFSGLAQSGSWCCFDEFDRVEIEVLSVIAQQLITITNAKLTNANKFTFEGREIRLIRTCAAFITINPEYAGRSELPDNLKALFRSVAMMIPDYSLIAEVVLYSEGFKLSKMLSHKIVKMYQLCSEQLSIQNHYDFGMRALKSILVMAGLLRRENPLIEDNLVVIKALRDSNLPKFLKDDAILFKDILNDLFPGVFLPEQDYEIFLSTAKDVMENEGYQIKERIYVKVIHLLQTIIFRHGIMTVGSAGSGKTTILKILGKTLSELYNKKIENQHYRPVNIYQLNPKAITISELYGRLDLHTMEWRDGVLGKIIRKTVQDETEEFQWVVCDGPVDAIWVENLNTVLDDTKILCLANSERIKLSSWVRMIFEVGDLSQTSPATVSRCGIVYMDTSDLGWLPYVHSWANRLQNDVIKSSSELKNYLVSLFETYVNEGFSFIDKYCLAPIKQVEISKATTLCAILESLLTDPGSFDASTEMSKVQKYIYQSFIFSYLWSLGSNLVDSSQIKFENFVFNQFADKSEYGILPGMKLFNVYLNMESKKFENWNTIVPDFVYKSGTPYHELLVPTVDSIRYTHVVQTILQMNQPVMLTGTTGVGKNSVANFVMQYLTSKGDWITGTINFSAYTNSNRTQELLESKLVKKKRNRFGAPVNKRLALFIDDVNMPIPEVYGAQPPIELLRQLLDSGGIYDRDKLHWKDIENVILCTICAPPGGGRNLLTPRFTRHLSVIFMPIASEIALRTIFTSILDGFLEEFPPNIAGSSSEVVKASVEMYLRISEELLPTPAKPHYVFNIRDLSKTIQGVLQANFITIPDKTHLYRLWYHETLRVYHDRLVCQKDRSYFFNLLQDVCIRYFNTTVLDFSKSTDKNSSRPPMLLFGDFMNPVSKERRIYEEIIDIDKLKTTLVENLTDFNIVYKKNMHIIFFMDAIEHVTRIARILRSERGNALLVGVNGMGKQSLTKLSSHLNNFKCFQIELTKSYNHTTFREDLVSLYHNTGVKFEDTTFLLTDNQIVQEEFLEDINNILSSGEVPDLFKHDDLEKVITSCRPAALSLGIDGQNHEAMFRFFIQRVRSKLHLVVSMSSIGDAFRRRCRLFPSLVYNSTIDWFDDWPTEALLSVAHQSLDKAFGRPENPDLVDSLTNMCHTMHLAISRATEKFCRQTARSCYVTLRSYLEFLKLYVTMRGSQTDKIKNDSDRISNGLRKLYETFDMVGDMKTKLKSMAPALLEKNEATSKLMEGLTREKASVDKVRQIVLVEETAAKMKASAAQEIAEDAQRDLTLAMPAMEAAKAALESLNKNDINELRMLSKPHKLVQTVMEAVCLLLAKKTDWTSAKTVLGDANFLKALQEYDTDNISDKMINQLKPYIEDPDFNPQKVATQSKVAKSMCMWVRAVHSYYLVYRIVEPKRKKQQEAEDELNVVLKELRTKQKMLADVEERLQKLEDIYDQSVSEKNKLELNIERTQSRLNRSDLLVAALSDEQQRWENSLKTYSRRLLTIAGDTIIAAGSITYLGPFTDGYRKEITLSWLHELKRHNLGHSPNYSLTSVLVDPSELRLWNVCGLPRDSFSTDSMIIATRASRWPLMIDPQGQANEWIKALEADSSLRTCRGTDSADDLTDAIIDAVRLGGAVLIEGLDEYINPALKPALENVTFLRDGCLLIRIGNTDVEYDSKFRFYMTTKMSNPHYQPNVWIQVTMINFMVTPTGLEDQLLVDVVRLERPDLEEKRTETNLIINNDNNLLKEMEEKTLRMLYMSEGNILDDEELIDTLNNSKESSIIIAGRLIDAEETEKSVSTARERYRAIAKRGSCLYFVVAQLSEINIMYQFSLKYFNSILCDVIKNSNKSIKIDVKLPAMIEDITLAIYSNISRGLFEHHKLIFSFLLSINVHLQTGKITNAEWNFLVHGPTAEKQVPEKPMVLALTEDVWKTVNYMSEVFPKFKSLSENCTGRIQIKLGDFTLNIHLDPKNNNPALNWDSILNPFEKLMIIRAFKEEKLICAISNYVSVELGKKFVESPEVSHRLLYTNTSSTLPLIFILSPGSDPFKSFQKFSAEFGTIDKLHTISLGQGQGFTAEKLIKDGKEQGNWVFLQNCHLAPSWLHHMDNLVQELINNPLDVNQNFRLFLSSVPSKTFPTFVLQNSLKVTIEPPKSLRAKMKKSFGNMNIDFFEDNAFGSDWRKMVFGLCFFHAVILERKKFGSLGWNVPYAFTDSDQEYALHLLHTYCLTAKKIPWEALQYITVEINYGSRVNDYWDQKTLKTILLNFLGPRTLDSNYKYSESGVYICPETENCTTIDNYKKFINKLPLTEEIEIFGMHINANIAYQARETQEALRTIVCVYPKSLTVPASKPDDEIVIDVAVNISKRLTNFIDFHQSHFTILKSDEKGRLPPLSTVLSQEIERFNTLLDVVHNTLTDLREAIEGHAIMSRELEIVYWSFVNNTVPAMWQNRAYPSLKTLGSWIKDLILRLDFINIWTKFGSPPSYWISGLYFPQCFITGCLQRHARKYGIPVYSLKVDFELTSTVLAQEEISAMHSTSLKEEIQVYKGLTERDDGVYIHGLFLCAGRIDLTSKRLVDPIPGDLYSPLPVVQLIPSIEIEEKRLRYNCPVYNTTARTGVSSTTGHSTHFVISMLLPTDFPENYWILKGTALIAQI</sequence>
<dbReference type="Pfam" id="PF18199">
    <property type="entry name" value="Dynein_C"/>
    <property type="match status" value="1"/>
</dbReference>
<dbReference type="Gene3D" id="1.20.920.20">
    <property type="match status" value="1"/>
</dbReference>
<evidence type="ECO:0000259" key="15">
    <source>
        <dbReference type="SMART" id="SM00382"/>
    </source>
</evidence>
<dbReference type="GO" id="GO:0005524">
    <property type="term" value="F:ATP binding"/>
    <property type="evidence" value="ECO:0007669"/>
    <property type="project" value="UniProtKB-KW"/>
</dbReference>
<dbReference type="Gene3D" id="1.10.8.1220">
    <property type="match status" value="1"/>
</dbReference>
<dbReference type="InterPro" id="IPR043157">
    <property type="entry name" value="Dynein_AAA1S"/>
</dbReference>
<dbReference type="Pfam" id="PF17852">
    <property type="entry name" value="Dynein_AAA_lid"/>
    <property type="match status" value="1"/>
</dbReference>
<dbReference type="InterPro" id="IPR043160">
    <property type="entry name" value="Dynein_C_barrel"/>
</dbReference>
<evidence type="ECO:0000256" key="6">
    <source>
        <dbReference type="ARBA" id="ARBA00022741"/>
    </source>
</evidence>
<evidence type="ECO:0000256" key="9">
    <source>
        <dbReference type="ARBA" id="ARBA00023054"/>
    </source>
</evidence>
<keyword evidence="17" id="KW-1185">Reference proteome</keyword>
<dbReference type="Pfam" id="PF12777">
    <property type="entry name" value="MT"/>
    <property type="match status" value="1"/>
</dbReference>
<dbReference type="FunFam" id="3.40.50.300:FF:002141">
    <property type="entry name" value="Dynein heavy chain"/>
    <property type="match status" value="1"/>
</dbReference>
<dbReference type="FunFam" id="3.10.490.20:FF:000005">
    <property type="entry name" value="Dynein axonemal heavy chain 6"/>
    <property type="match status" value="1"/>
</dbReference>
<dbReference type="InterPro" id="IPR026983">
    <property type="entry name" value="DHC"/>
</dbReference>
<dbReference type="Pfam" id="PF22597">
    <property type="entry name" value="DYN_lid"/>
    <property type="match status" value="1"/>
</dbReference>
<dbReference type="GO" id="GO:0051959">
    <property type="term" value="F:dynein light intermediate chain binding"/>
    <property type="evidence" value="ECO:0007669"/>
    <property type="project" value="InterPro"/>
</dbReference>
<keyword evidence="6" id="KW-0547">Nucleotide-binding</keyword>
<dbReference type="SMART" id="SM00382">
    <property type="entry name" value="AAA"/>
    <property type="match status" value="3"/>
</dbReference>
<organism evidence="16 17">
    <name type="scientific">Macrosiphum euphorbiae</name>
    <name type="common">potato aphid</name>
    <dbReference type="NCBI Taxonomy" id="13131"/>
    <lineage>
        <taxon>Eukaryota</taxon>
        <taxon>Metazoa</taxon>
        <taxon>Ecdysozoa</taxon>
        <taxon>Arthropoda</taxon>
        <taxon>Hexapoda</taxon>
        <taxon>Insecta</taxon>
        <taxon>Pterygota</taxon>
        <taxon>Neoptera</taxon>
        <taxon>Paraneoptera</taxon>
        <taxon>Hemiptera</taxon>
        <taxon>Sternorrhyncha</taxon>
        <taxon>Aphidomorpha</taxon>
        <taxon>Aphidoidea</taxon>
        <taxon>Aphididae</taxon>
        <taxon>Macrosiphini</taxon>
        <taxon>Macrosiphum</taxon>
    </lineage>
</organism>
<keyword evidence="3" id="KW-0963">Cytoplasm</keyword>
<dbReference type="InterPro" id="IPR003593">
    <property type="entry name" value="AAA+_ATPase"/>
</dbReference>
<dbReference type="GO" id="GO:0030286">
    <property type="term" value="C:dynein complex"/>
    <property type="evidence" value="ECO:0007669"/>
    <property type="project" value="UniProtKB-KW"/>
</dbReference>
<dbReference type="InterPro" id="IPR027417">
    <property type="entry name" value="P-loop_NTPase"/>
</dbReference>
<dbReference type="PANTHER" id="PTHR22878:SF68">
    <property type="entry name" value="DYNEIN HEAVY CHAIN 6, AXONEMAL-LIKE"/>
    <property type="match status" value="1"/>
</dbReference>
<evidence type="ECO:0000256" key="2">
    <source>
        <dbReference type="ARBA" id="ARBA00008887"/>
    </source>
</evidence>
<comment type="similarity">
    <text evidence="2">Belongs to the dynein heavy chain family.</text>
</comment>
<dbReference type="SUPFAM" id="SSF52540">
    <property type="entry name" value="P-loop containing nucleoside triphosphate hydrolases"/>
    <property type="match status" value="4"/>
</dbReference>
<dbReference type="Gene3D" id="6.10.140.1060">
    <property type="match status" value="1"/>
</dbReference>
<dbReference type="InterPro" id="IPR054354">
    <property type="entry name" value="DYNC2H1-like_lid"/>
</dbReference>
<dbReference type="InterPro" id="IPR041228">
    <property type="entry name" value="Dynein_C"/>
</dbReference>
<dbReference type="Gene3D" id="1.20.58.1120">
    <property type="match status" value="1"/>
</dbReference>
<dbReference type="Gene3D" id="1.10.8.710">
    <property type="match status" value="1"/>
</dbReference>
<dbReference type="FunFam" id="3.40.50.300:FF:000362">
    <property type="entry name" value="Dynein, axonemal, heavy chain 6"/>
    <property type="match status" value="1"/>
</dbReference>
<keyword evidence="10" id="KW-0969">Cilium</keyword>
<dbReference type="Pfam" id="PF12780">
    <property type="entry name" value="AAA_8"/>
    <property type="match status" value="1"/>
</dbReference>
<dbReference type="Pfam" id="PF12781">
    <property type="entry name" value="AAA_9"/>
    <property type="match status" value="1"/>
</dbReference>
<dbReference type="Gene3D" id="1.20.920.30">
    <property type="match status" value="1"/>
</dbReference>
<keyword evidence="8" id="KW-0243">Dynein</keyword>
<dbReference type="Pfam" id="PF12774">
    <property type="entry name" value="AAA_6"/>
    <property type="match status" value="1"/>
</dbReference>
<dbReference type="GO" id="GO:0008569">
    <property type="term" value="F:minus-end-directed microtubule motor activity"/>
    <property type="evidence" value="ECO:0007669"/>
    <property type="project" value="InterPro"/>
</dbReference>
<dbReference type="Proteomes" id="UP001160148">
    <property type="component" value="Unassembled WGS sequence"/>
</dbReference>
<dbReference type="EMBL" id="CARXXK010000002">
    <property type="protein sequence ID" value="CAI6352831.1"/>
    <property type="molecule type" value="Genomic_DNA"/>
</dbReference>
<keyword evidence="13" id="KW-0966">Cell projection</keyword>
<feature type="domain" description="AAA+ ATPase" evidence="15">
    <location>
        <begin position="381"/>
        <end position="519"/>
    </location>
</feature>
<dbReference type="InterPro" id="IPR041658">
    <property type="entry name" value="AAA_lid_11"/>
</dbReference>
<evidence type="ECO:0000256" key="3">
    <source>
        <dbReference type="ARBA" id="ARBA00022490"/>
    </source>
</evidence>
<evidence type="ECO:0000256" key="13">
    <source>
        <dbReference type="ARBA" id="ARBA00023273"/>
    </source>
</evidence>
<accession>A0AAV0WAK0</accession>
<feature type="domain" description="AAA+ ATPase" evidence="15">
    <location>
        <begin position="727"/>
        <end position="875"/>
    </location>
</feature>
<dbReference type="Gene3D" id="1.20.1270.280">
    <property type="match status" value="1"/>
</dbReference>
<dbReference type="PANTHER" id="PTHR22878">
    <property type="entry name" value="DYNEIN HEAVY CHAIN 6, AXONEMAL-LIKE-RELATED"/>
    <property type="match status" value="1"/>
</dbReference>
<name>A0AAV0WAK0_9HEMI</name>
<evidence type="ECO:0000256" key="7">
    <source>
        <dbReference type="ARBA" id="ARBA00022840"/>
    </source>
</evidence>
<dbReference type="InterPro" id="IPR035699">
    <property type="entry name" value="AAA_6"/>
</dbReference>
<dbReference type="GO" id="GO:0031514">
    <property type="term" value="C:motile cilium"/>
    <property type="evidence" value="ECO:0007669"/>
    <property type="project" value="UniProtKB-ARBA"/>
</dbReference>
<dbReference type="GO" id="GO:0007018">
    <property type="term" value="P:microtubule-based movement"/>
    <property type="evidence" value="ECO:0007669"/>
    <property type="project" value="InterPro"/>
</dbReference>
<dbReference type="FunFam" id="1.20.920.30:FF:000002">
    <property type="entry name" value="Dynein axonemal heavy chain 3"/>
    <property type="match status" value="1"/>
</dbReference>
<reference evidence="16 17" key="1">
    <citation type="submission" date="2023-01" db="EMBL/GenBank/DDBJ databases">
        <authorList>
            <person name="Whitehead M."/>
        </authorList>
    </citation>
    <scope>NUCLEOTIDE SEQUENCE [LARGE SCALE GENOMIC DNA]</scope>
</reference>
<keyword evidence="11" id="KW-0505">Motor protein</keyword>
<evidence type="ECO:0000256" key="1">
    <source>
        <dbReference type="ARBA" id="ARBA00004430"/>
    </source>
</evidence>
<keyword evidence="7" id="KW-0067">ATP-binding</keyword>
<evidence type="ECO:0000313" key="16">
    <source>
        <dbReference type="EMBL" id="CAI6352831.1"/>
    </source>
</evidence>
<dbReference type="Gene3D" id="3.10.490.20">
    <property type="match status" value="1"/>
</dbReference>
<dbReference type="InterPro" id="IPR024743">
    <property type="entry name" value="Dynein_HC_stalk"/>
</dbReference>
<keyword evidence="12" id="KW-0206">Cytoskeleton</keyword>
<dbReference type="Pfam" id="PF18198">
    <property type="entry name" value="AAA_lid_11"/>
    <property type="match status" value="1"/>
</dbReference>
<keyword evidence="9 14" id="KW-0175">Coiled coil</keyword>
<dbReference type="InterPro" id="IPR041466">
    <property type="entry name" value="Dynein_AAA5_ext"/>
</dbReference>